<feature type="transmembrane region" description="Helical" evidence="4">
    <location>
        <begin position="339"/>
        <end position="361"/>
    </location>
</feature>
<dbReference type="InterPro" id="IPR013783">
    <property type="entry name" value="Ig-like_fold"/>
</dbReference>
<dbReference type="PANTHER" id="PTHR44427:SF1">
    <property type="entry name" value="CARCINOEMBRYONIC ANTIGEN-RELATED CELL ADHESION MOLECULE 1"/>
    <property type="match status" value="1"/>
</dbReference>
<evidence type="ECO:0000256" key="4">
    <source>
        <dbReference type="SAM" id="Phobius"/>
    </source>
</evidence>
<evidence type="ECO:0000256" key="1">
    <source>
        <dbReference type="ARBA" id="ARBA00022729"/>
    </source>
</evidence>
<dbReference type="InterPro" id="IPR036179">
    <property type="entry name" value="Ig-like_dom_sf"/>
</dbReference>
<keyword evidence="2" id="KW-0325">Glycoprotein</keyword>
<evidence type="ECO:0000259" key="5">
    <source>
        <dbReference type="PROSITE" id="PS50835"/>
    </source>
</evidence>
<keyword evidence="4" id="KW-0472">Membrane</keyword>
<reference evidence="6" key="3">
    <citation type="submission" date="2023-05" db="EMBL/GenBank/DDBJ databases">
        <authorList>
            <person name="Smith C.H."/>
        </authorList>
    </citation>
    <scope>NUCLEOTIDE SEQUENCE</scope>
    <source>
        <strain evidence="6">CHS0354</strain>
        <tissue evidence="6">Mantle</tissue>
    </source>
</reference>
<dbReference type="Gene3D" id="2.60.40.10">
    <property type="entry name" value="Immunoglobulins"/>
    <property type="match status" value="1"/>
</dbReference>
<reference evidence="6" key="1">
    <citation type="journal article" date="2021" name="Genome Biol. Evol.">
        <title>A High-Quality Reference Genome for a Parasitic Bivalve with Doubly Uniparental Inheritance (Bivalvia: Unionida).</title>
        <authorList>
            <person name="Smith C.H."/>
        </authorList>
    </citation>
    <scope>NUCLEOTIDE SEQUENCE</scope>
    <source>
        <strain evidence="6">CHS0354</strain>
    </source>
</reference>
<reference evidence="6" key="2">
    <citation type="journal article" date="2021" name="Genome Biol. Evol.">
        <title>Developing a high-quality reference genome for a parasitic bivalve with doubly uniparental inheritance (Bivalvia: Unionida).</title>
        <authorList>
            <person name="Smith C.H."/>
        </authorList>
    </citation>
    <scope>NUCLEOTIDE SEQUENCE</scope>
    <source>
        <strain evidence="6">CHS0354</strain>
        <tissue evidence="6">Mantle</tissue>
    </source>
</reference>
<proteinExistence type="predicted"/>
<keyword evidence="1" id="KW-0732">Signal</keyword>
<dbReference type="InterPro" id="IPR050831">
    <property type="entry name" value="CEA_cell_adhesion"/>
</dbReference>
<protein>
    <recommendedName>
        <fullName evidence="5">Ig-like domain-containing protein</fullName>
    </recommendedName>
</protein>
<name>A0AAE0TFI9_9BIVA</name>
<dbReference type="SUPFAM" id="SSF48726">
    <property type="entry name" value="Immunoglobulin"/>
    <property type="match status" value="2"/>
</dbReference>
<keyword evidence="4" id="KW-0812">Transmembrane</keyword>
<dbReference type="PROSITE" id="PS50835">
    <property type="entry name" value="IG_LIKE"/>
    <property type="match status" value="1"/>
</dbReference>
<keyword evidence="4" id="KW-1133">Transmembrane helix</keyword>
<dbReference type="EMBL" id="JAEAOA010001145">
    <property type="protein sequence ID" value="KAK3609049.1"/>
    <property type="molecule type" value="Genomic_DNA"/>
</dbReference>
<dbReference type="Proteomes" id="UP001195483">
    <property type="component" value="Unassembled WGS sequence"/>
</dbReference>
<evidence type="ECO:0000313" key="7">
    <source>
        <dbReference type="Proteomes" id="UP001195483"/>
    </source>
</evidence>
<keyword evidence="3" id="KW-0393">Immunoglobulin domain</keyword>
<organism evidence="6 7">
    <name type="scientific">Potamilus streckersoni</name>
    <dbReference type="NCBI Taxonomy" id="2493646"/>
    <lineage>
        <taxon>Eukaryota</taxon>
        <taxon>Metazoa</taxon>
        <taxon>Spiralia</taxon>
        <taxon>Lophotrochozoa</taxon>
        <taxon>Mollusca</taxon>
        <taxon>Bivalvia</taxon>
        <taxon>Autobranchia</taxon>
        <taxon>Heteroconchia</taxon>
        <taxon>Palaeoheterodonta</taxon>
        <taxon>Unionida</taxon>
        <taxon>Unionoidea</taxon>
        <taxon>Unionidae</taxon>
        <taxon>Ambleminae</taxon>
        <taxon>Lampsilini</taxon>
        <taxon>Potamilus</taxon>
    </lineage>
</organism>
<gene>
    <name evidence="6" type="ORF">CHS0354_018600</name>
</gene>
<dbReference type="InterPro" id="IPR007110">
    <property type="entry name" value="Ig-like_dom"/>
</dbReference>
<comment type="caution">
    <text evidence="6">The sequence shown here is derived from an EMBL/GenBank/DDBJ whole genome shotgun (WGS) entry which is preliminary data.</text>
</comment>
<keyword evidence="7" id="KW-1185">Reference proteome</keyword>
<evidence type="ECO:0000256" key="3">
    <source>
        <dbReference type="ARBA" id="ARBA00023319"/>
    </source>
</evidence>
<dbReference type="PANTHER" id="PTHR44427">
    <property type="entry name" value="CARCINOEMBRYONIC ANTIGEN-RELATED CELL ADHESION MOLECULE 19"/>
    <property type="match status" value="1"/>
</dbReference>
<accession>A0AAE0TFI9</accession>
<feature type="domain" description="Ig-like" evidence="5">
    <location>
        <begin position="228"/>
        <end position="315"/>
    </location>
</feature>
<dbReference type="AlphaFoldDB" id="A0AAE0TFI9"/>
<evidence type="ECO:0000256" key="2">
    <source>
        <dbReference type="ARBA" id="ARBA00023180"/>
    </source>
</evidence>
<evidence type="ECO:0000313" key="6">
    <source>
        <dbReference type="EMBL" id="KAK3609049.1"/>
    </source>
</evidence>
<sequence length="437" mass="48375">MATCLVYVTFLTAFVEKSCESGLQSFGVAGGVALMNWTIIDRTVDTSRYILSPNDNARILEFLPGETVAKVLDQRVSYTGDICRGIVSFTLSGLTTSDAGIYKYMIARDTGFLHAGGQELVLVAVGVRGGDALMTWRLKNTSVKYQRFVKSPDGRIVLFYPYGSSTGKPTNEFSKRLTDIRNVTNGMVFYRLTDITSADVGRYELFISENATTNIDAGGQTLVLADFPSNVTITKTTMAFLNARYTFRCSAASSIFPSNIALPIYYQWKRDGVIITNGNRYTVSDDGTELSIASLQREDITTLTCMAWQDIRAMSETSFYVEIISPDVSGPGTTSSLPLIFTGIIAGIFFIITVLLIIYILKGKSKHGSKTDSESRTRINNKLNEEYIYSSPETAANDADTYGSQKVPYYDVLQENLRDQDQNNYYDRIQTNVATIS</sequence>